<name>A0ABW2Q6J1_9MICO</name>
<dbReference type="CDD" id="cd05233">
    <property type="entry name" value="SDR_c"/>
    <property type="match status" value="1"/>
</dbReference>
<dbReference type="PRINTS" id="PR00080">
    <property type="entry name" value="SDRFAMILY"/>
</dbReference>
<keyword evidence="2" id="KW-0560">Oxidoreductase</keyword>
<dbReference type="InterPro" id="IPR002347">
    <property type="entry name" value="SDR_fam"/>
</dbReference>
<sequence>MGWPRGARALLGMAGYGPGPDAVRRAVAGRLVVVTGASRGIGERLAIRLGSVGARVALLARDAEALEVVAARISARGGLATTFPVDLRDVAAARAAAEAILAAHGTPDVVVSNAGHSIRRRLPEYVDRFHDVRRLMGVNALGPIALALPLLREMTAAGSGHLVSVASAGVDVPSPGFSAYSASKAAFEAWLRAVAPELAAHGVAVTSVHLPLVHTAMSAPTRAYAHAPGMTADEAASLLCRAITERPRLISPWWARLGGVLSAAAPRLADRAFQVAEPWLP</sequence>
<evidence type="ECO:0000313" key="5">
    <source>
        <dbReference type="Proteomes" id="UP001596455"/>
    </source>
</evidence>
<proteinExistence type="inferred from homology"/>
<keyword evidence="5" id="KW-1185">Reference proteome</keyword>
<organism evidence="4 5">
    <name type="scientific">Georgenia alba</name>
    <dbReference type="NCBI Taxonomy" id="2233858"/>
    <lineage>
        <taxon>Bacteria</taxon>
        <taxon>Bacillati</taxon>
        <taxon>Actinomycetota</taxon>
        <taxon>Actinomycetes</taxon>
        <taxon>Micrococcales</taxon>
        <taxon>Bogoriellaceae</taxon>
        <taxon>Georgenia</taxon>
    </lineage>
</organism>
<comment type="similarity">
    <text evidence="1 3">Belongs to the short-chain dehydrogenases/reductases (SDR) family.</text>
</comment>
<dbReference type="SUPFAM" id="SSF51735">
    <property type="entry name" value="NAD(P)-binding Rossmann-fold domains"/>
    <property type="match status" value="1"/>
</dbReference>
<dbReference type="RefSeq" id="WP_382393137.1">
    <property type="nucleotide sequence ID" value="NZ_JBHTCQ010000001.1"/>
</dbReference>
<dbReference type="EMBL" id="JBHTCQ010000001">
    <property type="protein sequence ID" value="MFC7405108.1"/>
    <property type="molecule type" value="Genomic_DNA"/>
</dbReference>
<reference evidence="5" key="1">
    <citation type="journal article" date="2019" name="Int. J. Syst. Evol. Microbiol.">
        <title>The Global Catalogue of Microorganisms (GCM) 10K type strain sequencing project: providing services to taxonomists for standard genome sequencing and annotation.</title>
        <authorList>
            <consortium name="The Broad Institute Genomics Platform"/>
            <consortium name="The Broad Institute Genome Sequencing Center for Infectious Disease"/>
            <person name="Wu L."/>
            <person name="Ma J."/>
        </authorList>
    </citation>
    <scope>NUCLEOTIDE SEQUENCE [LARGE SCALE GENOMIC DNA]</scope>
    <source>
        <strain evidence="5">JCM 1490</strain>
    </source>
</reference>
<protein>
    <submittedName>
        <fullName evidence="4">SDR family NAD(P)-dependent oxidoreductase</fullName>
    </submittedName>
</protein>
<evidence type="ECO:0000256" key="3">
    <source>
        <dbReference type="RuleBase" id="RU000363"/>
    </source>
</evidence>
<dbReference type="PANTHER" id="PTHR44196">
    <property type="entry name" value="DEHYDROGENASE/REDUCTASE SDR FAMILY MEMBER 7B"/>
    <property type="match status" value="1"/>
</dbReference>
<evidence type="ECO:0000256" key="1">
    <source>
        <dbReference type="ARBA" id="ARBA00006484"/>
    </source>
</evidence>
<evidence type="ECO:0000256" key="2">
    <source>
        <dbReference type="ARBA" id="ARBA00023002"/>
    </source>
</evidence>
<dbReference type="Pfam" id="PF00106">
    <property type="entry name" value="adh_short"/>
    <property type="match status" value="1"/>
</dbReference>
<dbReference type="PRINTS" id="PR00081">
    <property type="entry name" value="GDHRDH"/>
</dbReference>
<gene>
    <name evidence="4" type="ORF">ACFQQL_08295</name>
</gene>
<dbReference type="InterPro" id="IPR036291">
    <property type="entry name" value="NAD(P)-bd_dom_sf"/>
</dbReference>
<dbReference type="PANTHER" id="PTHR44196:SF1">
    <property type="entry name" value="DEHYDROGENASE_REDUCTASE SDR FAMILY MEMBER 7B"/>
    <property type="match status" value="1"/>
</dbReference>
<comment type="caution">
    <text evidence="4">The sequence shown here is derived from an EMBL/GenBank/DDBJ whole genome shotgun (WGS) entry which is preliminary data.</text>
</comment>
<evidence type="ECO:0000313" key="4">
    <source>
        <dbReference type="EMBL" id="MFC7405108.1"/>
    </source>
</evidence>
<accession>A0ABW2Q6J1</accession>
<dbReference type="Gene3D" id="3.40.50.720">
    <property type="entry name" value="NAD(P)-binding Rossmann-like Domain"/>
    <property type="match status" value="1"/>
</dbReference>
<dbReference type="Proteomes" id="UP001596455">
    <property type="component" value="Unassembled WGS sequence"/>
</dbReference>